<dbReference type="InterPro" id="IPR000073">
    <property type="entry name" value="AB_hydrolase_1"/>
</dbReference>
<evidence type="ECO:0000313" key="3">
    <source>
        <dbReference type="Proteomes" id="UP001178507"/>
    </source>
</evidence>
<dbReference type="SUPFAM" id="SSF53474">
    <property type="entry name" value="alpha/beta-Hydrolases"/>
    <property type="match status" value="1"/>
</dbReference>
<gene>
    <name evidence="2" type="ORF">EVOR1521_LOCUS5026</name>
</gene>
<dbReference type="InterPro" id="IPR029058">
    <property type="entry name" value="AB_hydrolase_fold"/>
</dbReference>
<protein>
    <recommendedName>
        <fullName evidence="1">AB hydrolase-1 domain-containing protein</fullName>
    </recommendedName>
</protein>
<sequence>MEPKRLALIGAAAVPLLLLWRRRRLWRLLDVVHVPAKSETGKPAVVLIPGMWHGAWFFEALQQLLADRGFASYAIDLQPGRCIFAADHLAMLSRTLDQLALKQAVFLGHSQGGILLQRLMRDYVPQNPSCMLAAVLSATVPISSVGAGTAMMNEKTNVFKEHGFVALLFYLFTGRMWDSSLVQRIFLLPTTESISLPGGKEGYVKRLLAAPCDGWPTTEHPFWLRPSFPAMRHKPVLLLGAEADVIYPPKALNPYFRKYFAQAEEMQITAGMLRLSEIARNWWFRVKLIALWIRDGKRQWQSPCFAGSRASHID</sequence>
<dbReference type="Pfam" id="PF12697">
    <property type="entry name" value="Abhydrolase_6"/>
    <property type="match status" value="1"/>
</dbReference>
<evidence type="ECO:0000313" key="2">
    <source>
        <dbReference type="EMBL" id="CAJ1375835.1"/>
    </source>
</evidence>
<dbReference type="EMBL" id="CAUJNA010000343">
    <property type="protein sequence ID" value="CAJ1375835.1"/>
    <property type="molecule type" value="Genomic_DNA"/>
</dbReference>
<accession>A0AA36HW11</accession>
<dbReference type="Proteomes" id="UP001178507">
    <property type="component" value="Unassembled WGS sequence"/>
</dbReference>
<proteinExistence type="predicted"/>
<evidence type="ECO:0000259" key="1">
    <source>
        <dbReference type="Pfam" id="PF12697"/>
    </source>
</evidence>
<feature type="domain" description="AB hydrolase-1" evidence="1">
    <location>
        <begin position="45"/>
        <end position="266"/>
    </location>
</feature>
<keyword evidence="3" id="KW-1185">Reference proteome</keyword>
<organism evidence="2 3">
    <name type="scientific">Effrenium voratum</name>
    <dbReference type="NCBI Taxonomy" id="2562239"/>
    <lineage>
        <taxon>Eukaryota</taxon>
        <taxon>Sar</taxon>
        <taxon>Alveolata</taxon>
        <taxon>Dinophyceae</taxon>
        <taxon>Suessiales</taxon>
        <taxon>Symbiodiniaceae</taxon>
        <taxon>Effrenium</taxon>
    </lineage>
</organism>
<dbReference type="AlphaFoldDB" id="A0AA36HW11"/>
<comment type="caution">
    <text evidence="2">The sequence shown here is derived from an EMBL/GenBank/DDBJ whole genome shotgun (WGS) entry which is preliminary data.</text>
</comment>
<name>A0AA36HW11_9DINO</name>
<dbReference type="Gene3D" id="3.40.50.1820">
    <property type="entry name" value="alpha/beta hydrolase"/>
    <property type="match status" value="1"/>
</dbReference>
<reference evidence="2" key="1">
    <citation type="submission" date="2023-08" db="EMBL/GenBank/DDBJ databases">
        <authorList>
            <person name="Chen Y."/>
            <person name="Shah S."/>
            <person name="Dougan E. K."/>
            <person name="Thang M."/>
            <person name="Chan C."/>
        </authorList>
    </citation>
    <scope>NUCLEOTIDE SEQUENCE</scope>
</reference>